<dbReference type="RefSeq" id="XP_004335814.1">
    <property type="nucleotide sequence ID" value="XM_004335766.1"/>
</dbReference>
<protein>
    <submittedName>
        <fullName evidence="1">Hemagluttinin domain containing protein</fullName>
    </submittedName>
</protein>
<dbReference type="Gene3D" id="2.150.10.10">
    <property type="entry name" value="Serralysin-like metalloprotease, C-terminal"/>
    <property type="match status" value="1"/>
</dbReference>
<evidence type="ECO:0000313" key="2">
    <source>
        <dbReference type="Proteomes" id="UP000011083"/>
    </source>
</evidence>
<proteinExistence type="predicted"/>
<dbReference type="AlphaFoldDB" id="L8GNI6"/>
<dbReference type="KEGG" id="acan:ACA1_076540"/>
<keyword evidence="2" id="KW-1185">Reference proteome</keyword>
<accession>L8GNI6</accession>
<evidence type="ECO:0000313" key="1">
    <source>
        <dbReference type="EMBL" id="ELR13801.1"/>
    </source>
</evidence>
<dbReference type="GeneID" id="14914438"/>
<organism evidence="1 2">
    <name type="scientific">Acanthamoeba castellanii (strain ATCC 30010 / Neff)</name>
    <dbReference type="NCBI Taxonomy" id="1257118"/>
    <lineage>
        <taxon>Eukaryota</taxon>
        <taxon>Amoebozoa</taxon>
        <taxon>Discosea</taxon>
        <taxon>Longamoebia</taxon>
        <taxon>Centramoebida</taxon>
        <taxon>Acanthamoebidae</taxon>
        <taxon>Acanthamoeba</taxon>
    </lineage>
</organism>
<dbReference type="Proteomes" id="UP000011083">
    <property type="component" value="Unassembled WGS sequence"/>
</dbReference>
<dbReference type="InterPro" id="IPR011049">
    <property type="entry name" value="Serralysin-like_metalloprot_C"/>
</dbReference>
<dbReference type="EMBL" id="KB008074">
    <property type="protein sequence ID" value="ELR13801.1"/>
    <property type="molecule type" value="Genomic_DNA"/>
</dbReference>
<gene>
    <name evidence="1" type="ORF">ACA1_076540</name>
</gene>
<sequence length="928" mass="93716">MDTCLFVVVTAHPVGSFLAFDTSLPLSYLVWQVDHSKLLNQGTNTHAQINTFVVSKGQASGLTLLDGTSKVPPTNIPSATPSAISSITGITSSTTTALGNSAFNVAATGTCNITILPGALASSTTTSNNVVISSTALTAATTNSTNIAIGSNALMVHMGMPVVAVGHNTLMKNTTGQYNTGVGHQALTNIATTSSNMAIGYQALTAATSTVNCTAIGAGALEKSLSSINTTIRCQSLFNATMGTNNTVIGVNTGLTITTRLCNTCMGNGANVNLATANNHIALGYNASATTDGQMAITPAITHIKATGLGMAMDGMGTLLTMDASGNVRKAGGTTMNVATFDTFVNSKGATSGLATLDGASQVPAMQLSNTYAPPVTKGILTTGNGSTPITLAPSTNKQVLMADLTAAMGLAYKQVDHANLTNKGTNTHAQINSFITSKGQASGLATLDSASKVPAAQLPAPTLTLPGTLIGATRARQTVLGTDATKNIFDDSITYCTTIRTKVLWDFQTNNVTLGINTTIGNATLLTLTAGFNNTAVSATASNNLMTGNNNTFLGYNANTSIADDISNSITLGSGTMVDANSQLAIPTTVTHAKADSLVTAANGVGMLLAMDASGYIHKAGGVSNMTLAAITASIAAKEDPSNKNVAGGYVGLDGADKVLLVNLLDVSMSVIGGVTGVTLASNTALGSGAFNVTAMGLRNVVVGMGLLAALMTATDNVAIGSLALASITMGSTSIAVGLNALTLHTGSLAVAIGYNALAKSTTAQFNMGVGHQTLANIISSNSNTAIGYQALTAATSTVNSTAVGTGALKNCLSGTNTATGFWSLWNTMTGTNNTAVGANSSLTITTRSRSMCMGDGANTNLATAMDHITLGNGAIATSNSQFALPSAITQLLMSSAHHQCTHTTEHRLEHRAQGAHAVLLIGLTLG</sequence>
<dbReference type="VEuPathDB" id="AmoebaDB:ACA1_076540"/>
<reference evidence="1 2" key="1">
    <citation type="journal article" date="2013" name="Genome Biol.">
        <title>Genome of Acanthamoeba castellanii highlights extensive lateral gene transfer and early evolution of tyrosine kinase signaling.</title>
        <authorList>
            <person name="Clarke M."/>
            <person name="Lohan A.J."/>
            <person name="Liu B."/>
            <person name="Lagkouvardos I."/>
            <person name="Roy S."/>
            <person name="Zafar N."/>
            <person name="Bertelli C."/>
            <person name="Schilde C."/>
            <person name="Kianianmomeni A."/>
            <person name="Burglin T.R."/>
            <person name="Frech C."/>
            <person name="Turcotte B."/>
            <person name="Kopec K.O."/>
            <person name="Synnott J.M."/>
            <person name="Choo C."/>
            <person name="Paponov I."/>
            <person name="Finkler A."/>
            <person name="Soon Heng Tan C."/>
            <person name="Hutchins A.P."/>
            <person name="Weinmeier T."/>
            <person name="Rattei T."/>
            <person name="Chu J.S."/>
            <person name="Gimenez G."/>
            <person name="Irimia M."/>
            <person name="Rigden D.J."/>
            <person name="Fitzpatrick D.A."/>
            <person name="Lorenzo-Morales J."/>
            <person name="Bateman A."/>
            <person name="Chiu C.H."/>
            <person name="Tang P."/>
            <person name="Hegemann P."/>
            <person name="Fromm H."/>
            <person name="Raoult D."/>
            <person name="Greub G."/>
            <person name="Miranda-Saavedra D."/>
            <person name="Chen N."/>
            <person name="Nash P."/>
            <person name="Ginger M.L."/>
            <person name="Horn M."/>
            <person name="Schaap P."/>
            <person name="Caler L."/>
            <person name="Loftus B."/>
        </authorList>
    </citation>
    <scope>NUCLEOTIDE SEQUENCE [LARGE SCALE GENOMIC DNA]</scope>
    <source>
        <strain evidence="1 2">Neff</strain>
    </source>
</reference>
<name>L8GNI6_ACACF</name>